<keyword evidence="13" id="KW-1185">Reference proteome</keyword>
<comment type="similarity">
    <text evidence="1">Belongs to the TTC21 family.</text>
</comment>
<evidence type="ECO:0000259" key="9">
    <source>
        <dbReference type="Pfam" id="PF25063"/>
    </source>
</evidence>
<evidence type="ECO:0000259" key="7">
    <source>
        <dbReference type="Pfam" id="PF25060"/>
    </source>
</evidence>
<sequence>MGGGNENPYTIQPLRSIAPLGAQPLAQLRRASYRFEPNMVVMWSLLTVAAWEACYGTALKICNGTEAGNHHSLLLKGITLNLSGKAAEAMRLLESLRGGDYALGALHALKQSHNMAENPDRQSLQELESAISALGNVPVMGHYSAAEVLFFMKEYNQAKPILDRIVKTNPENVLITCLSGWTEIYLRRDQKSTIELFEQAIAGRYLDGYVGKMTVLAARQLANDMKALGKEALTVSFGHIPFHIESARACLLAKEWNNTFQALQNSNIVESDNVLIQFLLSVYSICSAGTKIESSLSDLQAALDSAEGDNHVLLANMASALYRMAARNRTVLAFARELLARANKKYRRHKYVVDELRVAISLDDVREVTAKVKELMSLDSDDPYAVLGVALSNLMTGQVDDASTQLTFMKEANPNISNFTIYHFVSAAVAKYKDNSYEKFMQMVNDCIAIHFDKLQAMPYGVEYLRTLDSDFLMGIVYQIMDYAPLVPMKSTNDTLKTAERILNTVVEQSPGISQAYYILARCLFLHSEWDAADRMIDSCLQKNETIADAYLLRAEIKLMKGQVAEADTCLNTGLSFNFSIRESSIFHLIKAKVHKQKNEVEKAADLLKAGLKLPQKERSTNLLAKKESGDSQRISIQLELIDCLQSMKQMQEAETIMDEAIKEWKGKPEEEQLFLMNAQLHVAKGDVDGALAILNTVEPGQPNYHSARVKMAEIYLEEKHDRVMFTMCYRELLQTAPTSATYALLGDAYMSVQEPEKAIESYETALKMSNKDMALTEKIGEAYVLCHLYSKAVNFYESVMNSTKDKHEEPNPIDPVTISAHVQFLKLLAEVEFEGGKHTEALNDLSTAKNLQMKLVAKNDSPANQKVKKEMAEILCSQAEIYSNAHDHKMVIEKYKEALTYNETDIKTILALANRYLTTNKLAECKQMCEIALSIDRDNDEATLMVADMLYTNNDTDKAIVHFAQLLEKYPNHYHALARCVELAWRAGHVDQAEKFLKKAIENNPRAAKDAGYNYCKGLHEWYSGEPNAALQAFNRARRDLEWGERALYNMIEIVLNPDNEVIGSEALDQERGDDADREMAAKTAERFLKEVTFKNNNSKYVLMENSILVASGVRANIQRALDRLLPIVGTEGDKVSSVGAVLIVARAYILMKQTPKAKALLKRVVGHPWTLEDADYLEKCWLLLADLYINQNKPDQANAILRTVLQHNASSIKAFEFLGQLREREQKFSDAAANYDDAWKLSRMRNPAVGYKLAYNLLKCKRLFDCIEVCHQVLKQYPTYPKIKKEIMDKARMSIRTYIAGSVISKVLHQALVMQSNGSDMLASIPMPTSAPPPPSSAANEAWEKAQQALKKISPMKPPNNQAQPPVPQPPNAHTLMMQYYPWMAHSYGMQYPPPPGYSMGYQQQNYPQMPPTNNQQQWNNNQKSWNNQKQWNKRPPQQQKQPQTQTPKKFTPFSLAPRVAAANQKTVLQPAQSVANSLGPGGLGVMPENVRRYVERAYLAAQSAEDRQKVQEYLEKRLRPLLQAGTTRAVDWDREPLPHERNYELPAAWTPAATLRASLQANLNRNTAHQHSKHDRDRKRSASPDGSDGDKAKRDRRSSSSSSDVEIVKVKSIVSKKKSKKELKREAKAAKKEKLKQNNGQKVQKKEQPQWHIEEDSSRMEERARRFADDARVAVASVIASARPIRMRLVKGTCQSVEKSFFRLTSAPDPSQVRPPEILEKSLENVKNKYREGAAYQYLSDQLRSIRQDLTVQRVRNSFTVLVYEINARIALENKDSQEFNKCQSQLKLLYSEIPDCPNEPEFVAYRLLYYIAMSNSLDVSSLLKRLPDSMRSEECVSFAMKVRRAVALENYPTLFRLFKNAPKMCPFLMDMFIERERKAFLIQIFKSFRPTIPVKKVSEWLGMSEPTLVEWLNLLEIECEVGGTIDCRIYAAKTF</sequence>
<gene>
    <name evidence="12" type="primary">Necator_chrIII.g13032</name>
    <name evidence="12" type="ORF">RB195_012265</name>
</gene>
<dbReference type="SMART" id="SM00028">
    <property type="entry name" value="TPR"/>
    <property type="match status" value="13"/>
</dbReference>
<reference evidence="12 13" key="1">
    <citation type="submission" date="2023-08" db="EMBL/GenBank/DDBJ databases">
        <title>A Necator americanus chromosomal reference genome.</title>
        <authorList>
            <person name="Ilik V."/>
            <person name="Petrzelkova K.J."/>
            <person name="Pardy F."/>
            <person name="Fuh T."/>
            <person name="Niatou-Singa F.S."/>
            <person name="Gouil Q."/>
            <person name="Baker L."/>
            <person name="Ritchie M.E."/>
            <person name="Jex A.R."/>
            <person name="Gazzola D."/>
            <person name="Li H."/>
            <person name="Toshio Fujiwara R."/>
            <person name="Zhan B."/>
            <person name="Aroian R.V."/>
            <person name="Pafco B."/>
            <person name="Schwarz E.M."/>
        </authorList>
    </citation>
    <scope>NUCLEOTIDE SEQUENCE [LARGE SCALE GENOMIC DNA]</scope>
    <source>
        <strain evidence="12 13">Aroian</strain>
        <tissue evidence="12">Whole animal</tissue>
    </source>
</reference>
<evidence type="ECO:0000259" key="10">
    <source>
        <dbReference type="Pfam" id="PF25064"/>
    </source>
</evidence>
<dbReference type="Pfam" id="PF13181">
    <property type="entry name" value="TPR_8"/>
    <property type="match status" value="1"/>
</dbReference>
<feature type="region of interest" description="Disordered" evidence="5">
    <location>
        <begin position="1569"/>
        <end position="1661"/>
    </location>
</feature>
<evidence type="ECO:0000313" key="12">
    <source>
        <dbReference type="EMBL" id="KAK6746042.1"/>
    </source>
</evidence>
<feature type="compositionally biased region" description="Low complexity" evidence="5">
    <location>
        <begin position="1405"/>
        <end position="1453"/>
    </location>
</feature>
<evidence type="ECO:0000259" key="11">
    <source>
        <dbReference type="Pfam" id="PF25068"/>
    </source>
</evidence>
<dbReference type="InterPro" id="IPR011990">
    <property type="entry name" value="TPR-like_helical_dom_sf"/>
</dbReference>
<dbReference type="Pfam" id="PF25064">
    <property type="entry name" value="ARM_TT21_5th"/>
    <property type="match status" value="1"/>
</dbReference>
<feature type="domain" description="Tetratricopeptide repeat protein 21A/21B fifth ARM repeats" evidence="10">
    <location>
        <begin position="941"/>
        <end position="1057"/>
    </location>
</feature>
<feature type="compositionally biased region" description="Basic and acidic residues" evidence="5">
    <location>
        <begin position="1626"/>
        <end position="1639"/>
    </location>
</feature>
<evidence type="ECO:0000313" key="13">
    <source>
        <dbReference type="Proteomes" id="UP001303046"/>
    </source>
</evidence>
<feature type="compositionally biased region" description="Low complexity" evidence="5">
    <location>
        <begin position="1602"/>
        <end position="1616"/>
    </location>
</feature>
<dbReference type="PANTHER" id="PTHR14699:SF0">
    <property type="entry name" value="TETRATRICOPEPTIDE REPEAT PROTEIN 21 HOMOLOG"/>
    <property type="match status" value="1"/>
</dbReference>
<dbReference type="Pfam" id="PF03399">
    <property type="entry name" value="SAC3_GANP"/>
    <property type="match status" value="1"/>
</dbReference>
<evidence type="ECO:0000256" key="3">
    <source>
        <dbReference type="ARBA" id="ARBA00022803"/>
    </source>
</evidence>
<accession>A0ABR1D693</accession>
<feature type="region of interest" description="Disordered" evidence="5">
    <location>
        <begin position="1330"/>
        <end position="1349"/>
    </location>
</feature>
<dbReference type="InterPro" id="IPR056836">
    <property type="entry name" value="ARM_TT21_4th"/>
</dbReference>
<comment type="caution">
    <text evidence="12">The sequence shown here is derived from an EMBL/GenBank/DDBJ whole genome shotgun (WGS) entry which is preliminary data.</text>
</comment>
<dbReference type="PROSITE" id="PS50005">
    <property type="entry name" value="TPR"/>
    <property type="match status" value="1"/>
</dbReference>
<dbReference type="Pfam" id="PF25068">
    <property type="entry name" value="ARM_TT21_4th"/>
    <property type="match status" value="2"/>
</dbReference>
<dbReference type="Proteomes" id="UP001303046">
    <property type="component" value="Unassembled WGS sequence"/>
</dbReference>
<dbReference type="InterPro" id="IPR040364">
    <property type="entry name" value="TTC21A/TTC21B"/>
</dbReference>
<feature type="domain" description="SAC3/GANP/THP3 conserved" evidence="6">
    <location>
        <begin position="1708"/>
        <end position="1921"/>
    </location>
</feature>
<evidence type="ECO:0000256" key="1">
    <source>
        <dbReference type="ARBA" id="ARBA00010935"/>
    </source>
</evidence>
<dbReference type="InterPro" id="IPR056832">
    <property type="entry name" value="ARM_TT21_2nd"/>
</dbReference>
<dbReference type="InterPro" id="IPR056835">
    <property type="entry name" value="ARM_TT21_5th"/>
</dbReference>
<dbReference type="Gene3D" id="1.25.40.990">
    <property type="match status" value="1"/>
</dbReference>
<dbReference type="Gene3D" id="1.25.40.10">
    <property type="entry name" value="Tetratricopeptide repeat domain"/>
    <property type="match status" value="3"/>
</dbReference>
<feature type="domain" description="Tetratricopeptide repeat protein 21A/21B second ARM" evidence="7">
    <location>
        <begin position="295"/>
        <end position="562"/>
    </location>
</feature>
<dbReference type="InterPro" id="IPR019734">
    <property type="entry name" value="TPR_rpt"/>
</dbReference>
<dbReference type="InterPro" id="IPR005062">
    <property type="entry name" value="SAC3/GANP/THP3_conserved"/>
</dbReference>
<dbReference type="Pfam" id="PF25063">
    <property type="entry name" value="ARM_TT21_C"/>
    <property type="match status" value="1"/>
</dbReference>
<evidence type="ECO:0000256" key="2">
    <source>
        <dbReference type="ARBA" id="ARBA00022737"/>
    </source>
</evidence>
<dbReference type="InterPro" id="IPR056834">
    <property type="entry name" value="ARM_TT21_C"/>
</dbReference>
<evidence type="ECO:0000256" key="4">
    <source>
        <dbReference type="PROSITE-ProRule" id="PRU00339"/>
    </source>
</evidence>
<feature type="compositionally biased region" description="Basic and acidic residues" evidence="5">
    <location>
        <begin position="1647"/>
        <end position="1661"/>
    </location>
</feature>
<feature type="domain" description="Tetratricopeptide repeat protein 21A/21B fourth ARM" evidence="11">
    <location>
        <begin position="815"/>
        <end position="900"/>
    </location>
</feature>
<evidence type="ECO:0000259" key="8">
    <source>
        <dbReference type="Pfam" id="PF25062"/>
    </source>
</evidence>
<keyword evidence="3 4" id="KW-0802">TPR repeat</keyword>
<dbReference type="PANTHER" id="PTHR14699">
    <property type="entry name" value="STI2 PROTEIN-RELATED"/>
    <property type="match status" value="1"/>
</dbReference>
<feature type="domain" description="Tetratricopeptide repeat protein 21A/21B fourth ARM" evidence="11">
    <location>
        <begin position="776"/>
        <end position="807"/>
    </location>
</feature>
<keyword evidence="2" id="KW-0677">Repeat</keyword>
<organism evidence="12 13">
    <name type="scientific">Necator americanus</name>
    <name type="common">Human hookworm</name>
    <dbReference type="NCBI Taxonomy" id="51031"/>
    <lineage>
        <taxon>Eukaryota</taxon>
        <taxon>Metazoa</taxon>
        <taxon>Ecdysozoa</taxon>
        <taxon>Nematoda</taxon>
        <taxon>Chromadorea</taxon>
        <taxon>Rhabditida</taxon>
        <taxon>Rhabditina</taxon>
        <taxon>Rhabditomorpha</taxon>
        <taxon>Strongyloidea</taxon>
        <taxon>Ancylostomatidae</taxon>
        <taxon>Bunostominae</taxon>
        <taxon>Necator</taxon>
    </lineage>
</organism>
<dbReference type="Pfam" id="PF25062">
    <property type="entry name" value="ARM_TT21_N"/>
    <property type="match status" value="1"/>
</dbReference>
<protein>
    <recommendedName>
        <fullName evidence="14">Tetratricopeptide repeat protein</fullName>
    </recommendedName>
</protein>
<dbReference type="Pfam" id="PF25058">
    <property type="entry name" value="ARM_TT21"/>
    <property type="match status" value="1"/>
</dbReference>
<dbReference type="Pfam" id="PF25060">
    <property type="entry name" value="ARM_TT21_2nd"/>
    <property type="match status" value="1"/>
</dbReference>
<dbReference type="SUPFAM" id="SSF48452">
    <property type="entry name" value="TPR-like"/>
    <property type="match status" value="4"/>
</dbReference>
<feature type="domain" description="Tetratricopeptide repeat protein 21A/21B N-terminal ARM repeat" evidence="8">
    <location>
        <begin position="52"/>
        <end position="259"/>
    </location>
</feature>
<dbReference type="InterPro" id="IPR056833">
    <property type="entry name" value="ARM_TT21_N"/>
</dbReference>
<proteinExistence type="inferred from homology"/>
<evidence type="ECO:0000259" key="6">
    <source>
        <dbReference type="Pfam" id="PF03399"/>
    </source>
</evidence>
<evidence type="ECO:0000256" key="5">
    <source>
        <dbReference type="SAM" id="MobiDB-lite"/>
    </source>
</evidence>
<feature type="region of interest" description="Disordered" evidence="5">
    <location>
        <begin position="1403"/>
        <end position="1453"/>
    </location>
</feature>
<dbReference type="EMBL" id="JAVFWL010000003">
    <property type="protein sequence ID" value="KAK6746042.1"/>
    <property type="molecule type" value="Genomic_DNA"/>
</dbReference>
<evidence type="ECO:0008006" key="14">
    <source>
        <dbReference type="Google" id="ProtNLM"/>
    </source>
</evidence>
<feature type="repeat" description="TPR" evidence="4">
    <location>
        <begin position="740"/>
        <end position="773"/>
    </location>
</feature>
<name>A0ABR1D693_NECAM</name>
<feature type="compositionally biased region" description="Basic and acidic residues" evidence="5">
    <location>
        <begin position="1577"/>
        <end position="1596"/>
    </location>
</feature>
<feature type="domain" description="Tetratricopeptide repeat protein 21A/21B C-terminal ARM" evidence="9">
    <location>
        <begin position="1085"/>
        <end position="1294"/>
    </location>
</feature>